<evidence type="ECO:0000313" key="5">
    <source>
        <dbReference type="Proteomes" id="UP000274756"/>
    </source>
</evidence>
<sequence length="315" mass="34436">MIFNSQFSQNFEEQNSNIQPIERSILIILGSIDSQVPLGLLAVMTGNGTSSNEHRKAVALMNDGDSESNNYRSTGRIQITDQILAIDHKLLFSVPTVPLSRVRSSKSIQSFNSKRSEIVTSASEKKKKKAALTGDTKEPRISSKQNIAPCSTAFDTHQANIEPFNANVCSRKLQFFSPIEIFNNYLAEVNREQVTLALIRDSSQMVLIGEWTQVQLIRLVNEPGIGLGFGIVGGTSTGVVVKTILPGSVADKDRRLRPGDHILKIGSVHVHGMSSQQVATILRQQEAAIDLVVGRTLCNADKAGLDNSSRLSKLR</sequence>
<protein>
    <submittedName>
        <fullName evidence="6">PDZ domain-containing protein</fullName>
    </submittedName>
</protein>
<dbReference type="WBParaSite" id="DME_0000613801-mRNA-1">
    <property type="protein sequence ID" value="DME_0000613801-mRNA-1"/>
    <property type="gene ID" value="DME_0000613801"/>
</dbReference>
<dbReference type="EMBL" id="UYYG01001182">
    <property type="protein sequence ID" value="VDN59461.1"/>
    <property type="molecule type" value="Genomic_DNA"/>
</dbReference>
<reference evidence="3 5" key="2">
    <citation type="submission" date="2018-11" db="EMBL/GenBank/DDBJ databases">
        <authorList>
            <consortium name="Pathogen Informatics"/>
        </authorList>
    </citation>
    <scope>NUCLEOTIDE SEQUENCE [LARGE SCALE GENOMIC DNA]</scope>
</reference>
<feature type="domain" description="PDZ" evidence="2">
    <location>
        <begin position="213"/>
        <end position="297"/>
    </location>
</feature>
<dbReference type="Gene3D" id="2.30.42.10">
    <property type="match status" value="1"/>
</dbReference>
<dbReference type="Proteomes" id="UP000038040">
    <property type="component" value="Unplaced"/>
</dbReference>
<organism evidence="4 6">
    <name type="scientific">Dracunculus medinensis</name>
    <name type="common">Guinea worm</name>
    <dbReference type="NCBI Taxonomy" id="318479"/>
    <lineage>
        <taxon>Eukaryota</taxon>
        <taxon>Metazoa</taxon>
        <taxon>Ecdysozoa</taxon>
        <taxon>Nematoda</taxon>
        <taxon>Chromadorea</taxon>
        <taxon>Rhabditida</taxon>
        <taxon>Spirurina</taxon>
        <taxon>Dracunculoidea</taxon>
        <taxon>Dracunculidae</taxon>
        <taxon>Dracunculus</taxon>
    </lineage>
</organism>
<dbReference type="Pfam" id="PF00595">
    <property type="entry name" value="PDZ"/>
    <property type="match status" value="1"/>
</dbReference>
<dbReference type="SUPFAM" id="SSF50156">
    <property type="entry name" value="PDZ domain-like"/>
    <property type="match status" value="1"/>
</dbReference>
<evidence type="ECO:0000259" key="2">
    <source>
        <dbReference type="PROSITE" id="PS50106"/>
    </source>
</evidence>
<proteinExistence type="predicted"/>
<evidence type="ECO:0000313" key="6">
    <source>
        <dbReference type="WBParaSite" id="DME_0000613801-mRNA-1"/>
    </source>
</evidence>
<dbReference type="Proteomes" id="UP000274756">
    <property type="component" value="Unassembled WGS sequence"/>
</dbReference>
<keyword evidence="5" id="KW-1185">Reference proteome</keyword>
<dbReference type="AlphaFoldDB" id="A0A0N4UFD4"/>
<dbReference type="PANTHER" id="PTHR19964">
    <property type="entry name" value="MULTIPLE PDZ DOMAIN PROTEIN"/>
    <property type="match status" value="1"/>
</dbReference>
<dbReference type="PROSITE" id="PS50106">
    <property type="entry name" value="PDZ"/>
    <property type="match status" value="1"/>
</dbReference>
<reference evidence="6" key="1">
    <citation type="submission" date="2017-02" db="UniProtKB">
        <authorList>
            <consortium name="WormBaseParasite"/>
        </authorList>
    </citation>
    <scope>IDENTIFICATION</scope>
</reference>
<evidence type="ECO:0000313" key="4">
    <source>
        <dbReference type="Proteomes" id="UP000038040"/>
    </source>
</evidence>
<dbReference type="InterPro" id="IPR051342">
    <property type="entry name" value="PDZ_scaffold"/>
</dbReference>
<dbReference type="OrthoDB" id="6022242at2759"/>
<dbReference type="CDD" id="cd06667">
    <property type="entry name" value="PDZ2_MUPP1-like"/>
    <property type="match status" value="1"/>
</dbReference>
<dbReference type="InterPro" id="IPR001478">
    <property type="entry name" value="PDZ"/>
</dbReference>
<evidence type="ECO:0000313" key="3">
    <source>
        <dbReference type="EMBL" id="VDN59461.1"/>
    </source>
</evidence>
<dbReference type="PANTHER" id="PTHR19964:SF92">
    <property type="entry name" value="PATJ HOMOLOG"/>
    <property type="match status" value="1"/>
</dbReference>
<dbReference type="STRING" id="318479.A0A0N4UFD4"/>
<dbReference type="InterPro" id="IPR036034">
    <property type="entry name" value="PDZ_sf"/>
</dbReference>
<dbReference type="SMART" id="SM00228">
    <property type="entry name" value="PDZ"/>
    <property type="match status" value="1"/>
</dbReference>
<feature type="region of interest" description="Disordered" evidence="1">
    <location>
        <begin position="122"/>
        <end position="142"/>
    </location>
</feature>
<gene>
    <name evidence="3" type="ORF">DME_LOCUS9434</name>
</gene>
<name>A0A0N4UFD4_DRAME</name>
<accession>A0A0N4UFD4</accession>
<evidence type="ECO:0000256" key="1">
    <source>
        <dbReference type="SAM" id="MobiDB-lite"/>
    </source>
</evidence>